<dbReference type="AlphaFoldDB" id="A0A7S4BZI2"/>
<sequence>MHAQNTPHQYVGSSSPPLSMSSMPSSKPASSIPPPSLNISSSSERPASSSSSSSASSSSSSASSSPSASPASPSPWLNLEDLGWPLPLFASRFSRLRSRRISALLADSCDPASDAASLSLSEPSPSASVWPSSVS</sequence>
<evidence type="ECO:0000313" key="2">
    <source>
        <dbReference type="EMBL" id="CAE0782215.1"/>
    </source>
</evidence>
<reference evidence="2" key="1">
    <citation type="submission" date="2021-01" db="EMBL/GenBank/DDBJ databases">
        <authorList>
            <person name="Corre E."/>
            <person name="Pelletier E."/>
            <person name="Niang G."/>
            <person name="Scheremetjew M."/>
            <person name="Finn R."/>
            <person name="Kale V."/>
            <person name="Holt S."/>
            <person name="Cochrane G."/>
            <person name="Meng A."/>
            <person name="Brown T."/>
            <person name="Cohen L."/>
        </authorList>
    </citation>
    <scope>NUCLEOTIDE SEQUENCE</scope>
    <source>
        <strain evidence="2">CCMP645</strain>
    </source>
</reference>
<feature type="compositionally biased region" description="Low complexity" evidence="1">
    <location>
        <begin position="37"/>
        <end position="75"/>
    </location>
</feature>
<proteinExistence type="predicted"/>
<feature type="region of interest" description="Disordered" evidence="1">
    <location>
        <begin position="113"/>
        <end position="135"/>
    </location>
</feature>
<accession>A0A7S4BZI2</accession>
<feature type="region of interest" description="Disordered" evidence="1">
    <location>
        <begin position="1"/>
        <end position="76"/>
    </location>
</feature>
<feature type="compositionally biased region" description="Low complexity" evidence="1">
    <location>
        <begin position="13"/>
        <end position="30"/>
    </location>
</feature>
<gene>
    <name evidence="2" type="ORF">PCAR00345_LOCUS34911</name>
</gene>
<dbReference type="EMBL" id="HBIZ01054519">
    <property type="protein sequence ID" value="CAE0782215.1"/>
    <property type="molecule type" value="Transcribed_RNA"/>
</dbReference>
<feature type="compositionally biased region" description="Polar residues" evidence="1">
    <location>
        <begin position="1"/>
        <end position="12"/>
    </location>
</feature>
<name>A0A7S4BZI2_CHRCT</name>
<organism evidence="2">
    <name type="scientific">Chrysotila carterae</name>
    <name type="common">Marine alga</name>
    <name type="synonym">Syracosphaera carterae</name>
    <dbReference type="NCBI Taxonomy" id="13221"/>
    <lineage>
        <taxon>Eukaryota</taxon>
        <taxon>Haptista</taxon>
        <taxon>Haptophyta</taxon>
        <taxon>Prymnesiophyceae</taxon>
        <taxon>Isochrysidales</taxon>
        <taxon>Isochrysidaceae</taxon>
        <taxon>Chrysotila</taxon>
    </lineage>
</organism>
<protein>
    <submittedName>
        <fullName evidence="2">Uncharacterized protein</fullName>
    </submittedName>
</protein>
<evidence type="ECO:0000256" key="1">
    <source>
        <dbReference type="SAM" id="MobiDB-lite"/>
    </source>
</evidence>